<dbReference type="SUPFAM" id="SSF46785">
    <property type="entry name" value="Winged helix' DNA-binding domain"/>
    <property type="match status" value="1"/>
</dbReference>
<name>A0A3Q9BQL1_9BURK</name>
<dbReference type="RefSeq" id="WP_126127662.1">
    <property type="nucleotide sequence ID" value="NZ_CP034464.1"/>
</dbReference>
<dbReference type="InterPro" id="IPR050389">
    <property type="entry name" value="LysR-type_TF"/>
</dbReference>
<evidence type="ECO:0000259" key="5">
    <source>
        <dbReference type="PROSITE" id="PS50931"/>
    </source>
</evidence>
<dbReference type="Proteomes" id="UP000275663">
    <property type="component" value="Chromosome"/>
</dbReference>
<dbReference type="Pfam" id="PF03466">
    <property type="entry name" value="LysR_substrate"/>
    <property type="match status" value="1"/>
</dbReference>
<evidence type="ECO:0000256" key="3">
    <source>
        <dbReference type="ARBA" id="ARBA00023125"/>
    </source>
</evidence>
<dbReference type="KEGG" id="upv:EJN92_09880"/>
<dbReference type="AlphaFoldDB" id="A0A3Q9BQL1"/>
<dbReference type="GO" id="GO:0003700">
    <property type="term" value="F:DNA-binding transcription factor activity"/>
    <property type="evidence" value="ECO:0007669"/>
    <property type="project" value="InterPro"/>
</dbReference>
<dbReference type="Gene3D" id="1.10.10.10">
    <property type="entry name" value="Winged helix-like DNA-binding domain superfamily/Winged helix DNA-binding domain"/>
    <property type="match status" value="1"/>
</dbReference>
<evidence type="ECO:0000313" key="6">
    <source>
        <dbReference type="EMBL" id="AZP12280.1"/>
    </source>
</evidence>
<keyword evidence="7" id="KW-1185">Reference proteome</keyword>
<evidence type="ECO:0000313" key="7">
    <source>
        <dbReference type="Proteomes" id="UP000275663"/>
    </source>
</evidence>
<evidence type="ECO:0000256" key="2">
    <source>
        <dbReference type="ARBA" id="ARBA00023015"/>
    </source>
</evidence>
<dbReference type="Gene3D" id="3.40.190.10">
    <property type="entry name" value="Periplasmic binding protein-like II"/>
    <property type="match status" value="2"/>
</dbReference>
<protein>
    <submittedName>
        <fullName evidence="6">LysR family transcriptional regulator</fullName>
    </submittedName>
</protein>
<feature type="domain" description="HTH lysR-type" evidence="5">
    <location>
        <begin position="5"/>
        <end position="62"/>
    </location>
</feature>
<dbReference type="InterPro" id="IPR036390">
    <property type="entry name" value="WH_DNA-bd_sf"/>
</dbReference>
<comment type="similarity">
    <text evidence="1">Belongs to the LysR transcriptional regulatory family.</text>
</comment>
<organism evidence="6 7">
    <name type="scientific">Undibacterium parvum</name>
    <dbReference type="NCBI Taxonomy" id="401471"/>
    <lineage>
        <taxon>Bacteria</taxon>
        <taxon>Pseudomonadati</taxon>
        <taxon>Pseudomonadota</taxon>
        <taxon>Betaproteobacteria</taxon>
        <taxon>Burkholderiales</taxon>
        <taxon>Oxalobacteraceae</taxon>
        <taxon>Undibacterium</taxon>
    </lineage>
</organism>
<evidence type="ECO:0000256" key="1">
    <source>
        <dbReference type="ARBA" id="ARBA00009437"/>
    </source>
</evidence>
<dbReference type="PROSITE" id="PS50931">
    <property type="entry name" value="HTH_LYSR"/>
    <property type="match status" value="1"/>
</dbReference>
<dbReference type="InterPro" id="IPR000847">
    <property type="entry name" value="LysR_HTH_N"/>
</dbReference>
<keyword evidence="2" id="KW-0805">Transcription regulation</keyword>
<evidence type="ECO:0000256" key="4">
    <source>
        <dbReference type="ARBA" id="ARBA00023163"/>
    </source>
</evidence>
<keyword evidence="3" id="KW-0238">DNA-binding</keyword>
<dbReference type="InterPro" id="IPR036388">
    <property type="entry name" value="WH-like_DNA-bd_sf"/>
</dbReference>
<dbReference type="EMBL" id="CP034464">
    <property type="protein sequence ID" value="AZP12280.1"/>
    <property type="molecule type" value="Genomic_DNA"/>
</dbReference>
<sequence>MMDKIEIRHMRVFVKLVKEKNVSKVASETGLTQQAVSGYLKKLREEFKNELFLRQSNGLKPTDFAYELCSRFERVIHEFDNVYETLPFDLASIKKTFTIIANEYAQLSYVPLIVQAAVRSAPNIKFKILDFDQRTHEEMLASGEADILIGFKDFIDDRLNQTLIKEDYYSCIVNAKSRIPDAVQNLSDLSKFPHVAMNNSAFYFSDTVDHFLNQQGVTRNVIATLPCYTFLQSFLSVNDVIAFIPSAMARLGNFRTLKFDANPQSFGVVAAWHRRVAENPLHNWAIETILSIR</sequence>
<dbReference type="InterPro" id="IPR005119">
    <property type="entry name" value="LysR_subst-bd"/>
</dbReference>
<dbReference type="PANTHER" id="PTHR30118">
    <property type="entry name" value="HTH-TYPE TRANSCRIPTIONAL REGULATOR LEUO-RELATED"/>
    <property type="match status" value="1"/>
</dbReference>
<reference evidence="6 7" key="1">
    <citation type="journal article" date="2011" name="Int. J. Syst. Evol. Microbiol.">
        <title>Description of Undibacterium oligocarboniphilum sp. nov., isolated from purified water, and Undibacterium pigrum strain CCUG 49012 as the type strain of Undibacterium parvum sp. nov., and emended descriptions of the genus Undibacterium and the species Undibacterium pigrum.</title>
        <authorList>
            <person name="Eder W."/>
            <person name="Wanner G."/>
            <person name="Ludwig W."/>
            <person name="Busse H.J."/>
            <person name="Ziemke-Kageler F."/>
            <person name="Lang E."/>
        </authorList>
    </citation>
    <scope>NUCLEOTIDE SEQUENCE [LARGE SCALE GENOMIC DNA]</scope>
    <source>
        <strain evidence="6 7">DSM 23061</strain>
    </source>
</reference>
<dbReference type="SUPFAM" id="SSF53850">
    <property type="entry name" value="Periplasmic binding protein-like II"/>
    <property type="match status" value="1"/>
</dbReference>
<proteinExistence type="inferred from homology"/>
<accession>A0A3Q9BQL1</accession>
<keyword evidence="4" id="KW-0804">Transcription</keyword>
<dbReference type="Pfam" id="PF00126">
    <property type="entry name" value="HTH_1"/>
    <property type="match status" value="1"/>
</dbReference>
<dbReference type="OrthoDB" id="5495633at2"/>
<gene>
    <name evidence="6" type="ORF">EJN92_09880</name>
</gene>
<dbReference type="PANTHER" id="PTHR30118:SF15">
    <property type="entry name" value="TRANSCRIPTIONAL REGULATORY PROTEIN"/>
    <property type="match status" value="1"/>
</dbReference>
<dbReference type="GO" id="GO:0003677">
    <property type="term" value="F:DNA binding"/>
    <property type="evidence" value="ECO:0007669"/>
    <property type="project" value="UniProtKB-KW"/>
</dbReference>